<dbReference type="Pfam" id="PF01810">
    <property type="entry name" value="LysE"/>
    <property type="match status" value="1"/>
</dbReference>
<keyword evidence="5 6" id="KW-0472">Membrane</keyword>
<dbReference type="GO" id="GO:0015171">
    <property type="term" value="F:amino acid transmembrane transporter activity"/>
    <property type="evidence" value="ECO:0007669"/>
    <property type="project" value="TreeGrafter"/>
</dbReference>
<dbReference type="EMBL" id="JACTAG010000001">
    <property type="protein sequence ID" value="MBD3663976.1"/>
    <property type="molecule type" value="Genomic_DNA"/>
</dbReference>
<dbReference type="RefSeq" id="WP_191074891.1">
    <property type="nucleotide sequence ID" value="NZ_JACTAG010000001.1"/>
</dbReference>
<proteinExistence type="predicted"/>
<keyword evidence="4 6" id="KW-1133">Transmembrane helix</keyword>
<evidence type="ECO:0000256" key="6">
    <source>
        <dbReference type="SAM" id="Phobius"/>
    </source>
</evidence>
<protein>
    <submittedName>
        <fullName evidence="7">LysE family translocator</fullName>
    </submittedName>
</protein>
<evidence type="ECO:0000313" key="7">
    <source>
        <dbReference type="EMBL" id="MBD3663976.1"/>
    </source>
</evidence>
<name>A0A927D725_9RHOB</name>
<reference evidence="7" key="1">
    <citation type="submission" date="2020-08" db="EMBL/GenBank/DDBJ databases">
        <title>Sulfitobacter aestuariivivens sp. nov., isolated from a tidal flat.</title>
        <authorList>
            <person name="Park S."/>
            <person name="Yoon J.-H."/>
        </authorList>
    </citation>
    <scope>NUCLEOTIDE SEQUENCE</scope>
    <source>
        <strain evidence="7">TSTF-M16</strain>
    </source>
</reference>
<feature type="transmembrane region" description="Helical" evidence="6">
    <location>
        <begin position="70"/>
        <end position="90"/>
    </location>
</feature>
<organism evidence="7 8">
    <name type="scientific">Sulfitobacter aestuariivivens</name>
    <dbReference type="NCBI Taxonomy" id="2766981"/>
    <lineage>
        <taxon>Bacteria</taxon>
        <taxon>Pseudomonadati</taxon>
        <taxon>Pseudomonadota</taxon>
        <taxon>Alphaproteobacteria</taxon>
        <taxon>Rhodobacterales</taxon>
        <taxon>Roseobacteraceae</taxon>
        <taxon>Sulfitobacter</taxon>
    </lineage>
</organism>
<keyword evidence="2" id="KW-1003">Cell membrane</keyword>
<dbReference type="InterPro" id="IPR001123">
    <property type="entry name" value="LeuE-type"/>
</dbReference>
<feature type="transmembrane region" description="Helical" evidence="6">
    <location>
        <begin position="12"/>
        <end position="30"/>
    </location>
</feature>
<dbReference type="GO" id="GO:0005886">
    <property type="term" value="C:plasma membrane"/>
    <property type="evidence" value="ECO:0007669"/>
    <property type="project" value="UniProtKB-SubCell"/>
</dbReference>
<evidence type="ECO:0000256" key="2">
    <source>
        <dbReference type="ARBA" id="ARBA00022475"/>
    </source>
</evidence>
<keyword evidence="8" id="KW-1185">Reference proteome</keyword>
<evidence type="ECO:0000256" key="4">
    <source>
        <dbReference type="ARBA" id="ARBA00022989"/>
    </source>
</evidence>
<dbReference type="AlphaFoldDB" id="A0A927D725"/>
<feature type="transmembrane region" description="Helical" evidence="6">
    <location>
        <begin position="42"/>
        <end position="64"/>
    </location>
</feature>
<gene>
    <name evidence="7" type="ORF">H9Q16_08595</name>
</gene>
<keyword evidence="3 6" id="KW-0812">Transmembrane</keyword>
<evidence type="ECO:0000313" key="8">
    <source>
        <dbReference type="Proteomes" id="UP000635142"/>
    </source>
</evidence>
<comment type="caution">
    <text evidence="7">The sequence shown here is derived from an EMBL/GenBank/DDBJ whole genome shotgun (WGS) entry which is preliminary data.</text>
</comment>
<feature type="transmembrane region" description="Helical" evidence="6">
    <location>
        <begin position="151"/>
        <end position="171"/>
    </location>
</feature>
<sequence length="208" mass="22276">MMEYLPNLLLAWGLMSMGFISPGPNIMAVIGTSMAKGRREGLALATGIGCGTGLWAVLTVLGFSSLISQYAYAVLALKVLGCAYLLYLAWGAFSSAMRRYEPEPNAIELASTGLYLRRGLTVQMTNPKAAFYWIAIAAVGVPQGAPLWVPLLLIGVAAALSITVHWLYALAFSTNRAVRLYTASRRPVQAGIGAFFVFASYKLATSKV</sequence>
<comment type="subcellular location">
    <subcellularLocation>
        <location evidence="1">Cell membrane</location>
        <topology evidence="1">Multi-pass membrane protein</topology>
    </subcellularLocation>
</comment>
<evidence type="ECO:0000256" key="3">
    <source>
        <dbReference type="ARBA" id="ARBA00022692"/>
    </source>
</evidence>
<accession>A0A927D725</accession>
<evidence type="ECO:0000256" key="5">
    <source>
        <dbReference type="ARBA" id="ARBA00023136"/>
    </source>
</evidence>
<evidence type="ECO:0000256" key="1">
    <source>
        <dbReference type="ARBA" id="ARBA00004651"/>
    </source>
</evidence>
<dbReference type="PANTHER" id="PTHR30086:SF21">
    <property type="entry name" value="TRANSPORT PROTEIN"/>
    <property type="match status" value="1"/>
</dbReference>
<dbReference type="Proteomes" id="UP000635142">
    <property type="component" value="Unassembled WGS sequence"/>
</dbReference>
<dbReference type="PANTHER" id="PTHR30086">
    <property type="entry name" value="ARGININE EXPORTER PROTEIN ARGO"/>
    <property type="match status" value="1"/>
</dbReference>